<dbReference type="EMBL" id="CM000639">
    <property type="protein sequence ID" value="EED95019.1"/>
    <property type="molecule type" value="Genomic_DNA"/>
</dbReference>
<feature type="region of interest" description="Disordered" evidence="7">
    <location>
        <begin position="114"/>
        <end position="136"/>
    </location>
</feature>
<evidence type="ECO:0000313" key="9">
    <source>
        <dbReference type="EMBL" id="EED95019.1"/>
    </source>
</evidence>
<protein>
    <recommendedName>
        <fullName evidence="8">Myosin motor domain-containing protein</fullName>
    </recommendedName>
</protein>
<reference evidence="9 10" key="1">
    <citation type="journal article" date="2004" name="Science">
        <title>The genome of the diatom Thalassiosira pseudonana: ecology, evolution, and metabolism.</title>
        <authorList>
            <person name="Armbrust E.V."/>
            <person name="Berges J.A."/>
            <person name="Bowler C."/>
            <person name="Green B.R."/>
            <person name="Martinez D."/>
            <person name="Putnam N.H."/>
            <person name="Zhou S."/>
            <person name="Allen A.E."/>
            <person name="Apt K.E."/>
            <person name="Bechner M."/>
            <person name="Brzezinski M.A."/>
            <person name="Chaal B.K."/>
            <person name="Chiovitti A."/>
            <person name="Davis A.K."/>
            <person name="Demarest M.S."/>
            <person name="Detter J.C."/>
            <person name="Glavina T."/>
            <person name="Goodstein D."/>
            <person name="Hadi M.Z."/>
            <person name="Hellsten U."/>
            <person name="Hildebrand M."/>
            <person name="Jenkins B.D."/>
            <person name="Jurka J."/>
            <person name="Kapitonov V.V."/>
            <person name="Kroger N."/>
            <person name="Lau W.W."/>
            <person name="Lane T.W."/>
            <person name="Larimer F.W."/>
            <person name="Lippmeier J.C."/>
            <person name="Lucas S."/>
            <person name="Medina M."/>
            <person name="Montsant A."/>
            <person name="Obornik M."/>
            <person name="Parker M.S."/>
            <person name="Palenik B."/>
            <person name="Pazour G.J."/>
            <person name="Richardson P.M."/>
            <person name="Rynearson T.A."/>
            <person name="Saito M.A."/>
            <person name="Schwartz D.C."/>
            <person name="Thamatrakoln K."/>
            <person name="Valentin K."/>
            <person name="Vardi A."/>
            <person name="Wilkerson F.P."/>
            <person name="Rokhsar D.S."/>
        </authorList>
    </citation>
    <scope>NUCLEOTIDE SEQUENCE [LARGE SCALE GENOMIC DNA]</scope>
    <source>
        <strain evidence="9 10">CCMP1335</strain>
    </source>
</reference>
<proteinExistence type="inferred from homology"/>
<dbReference type="OMA" id="FVMHSEH"/>
<dbReference type="Gene3D" id="3.40.850.10">
    <property type="entry name" value="Kinesin motor domain"/>
    <property type="match status" value="1"/>
</dbReference>
<evidence type="ECO:0000256" key="6">
    <source>
        <dbReference type="PROSITE-ProRule" id="PRU00782"/>
    </source>
</evidence>
<keyword evidence="10" id="KW-1185">Reference proteome</keyword>
<evidence type="ECO:0000256" key="2">
    <source>
        <dbReference type="ARBA" id="ARBA00022840"/>
    </source>
</evidence>
<dbReference type="CDD" id="cd00124">
    <property type="entry name" value="MYSc"/>
    <property type="match status" value="1"/>
</dbReference>
<feature type="binding site" evidence="6">
    <location>
        <begin position="93"/>
        <end position="100"/>
    </location>
    <ligand>
        <name>ATP</name>
        <dbReference type="ChEBI" id="CHEBI:30616"/>
    </ligand>
</feature>
<dbReference type="PRINTS" id="PR00193">
    <property type="entry name" value="MYOSINHEAVY"/>
</dbReference>
<dbReference type="GO" id="GO:0051015">
    <property type="term" value="F:actin filament binding"/>
    <property type="evidence" value="ECO:0000318"/>
    <property type="project" value="GO_Central"/>
</dbReference>
<dbReference type="InterPro" id="IPR001609">
    <property type="entry name" value="Myosin_head_motor_dom-like"/>
</dbReference>
<dbReference type="SMART" id="SM00242">
    <property type="entry name" value="MYSc"/>
    <property type="match status" value="1"/>
</dbReference>
<evidence type="ECO:0000256" key="7">
    <source>
        <dbReference type="SAM" id="MobiDB-lite"/>
    </source>
</evidence>
<dbReference type="Gene3D" id="1.20.5.190">
    <property type="match status" value="1"/>
</dbReference>
<evidence type="ECO:0000256" key="5">
    <source>
        <dbReference type="ARBA" id="ARBA00023203"/>
    </source>
</evidence>
<dbReference type="InParanoid" id="B8BVY8"/>
<dbReference type="GO" id="GO:0016020">
    <property type="term" value="C:membrane"/>
    <property type="evidence" value="ECO:0000318"/>
    <property type="project" value="GO_Central"/>
</dbReference>
<dbReference type="AlphaFoldDB" id="B8BVY8"/>
<dbReference type="GO" id="GO:0005737">
    <property type="term" value="C:cytoplasm"/>
    <property type="evidence" value="ECO:0000318"/>
    <property type="project" value="GO_Central"/>
</dbReference>
<keyword evidence="4 6" id="KW-0505">Motor protein</keyword>
<keyword evidence="3 6" id="KW-0518">Myosin</keyword>
<reference evidence="9 10" key="2">
    <citation type="journal article" date="2008" name="Nature">
        <title>The Phaeodactylum genome reveals the evolutionary history of diatom genomes.</title>
        <authorList>
            <person name="Bowler C."/>
            <person name="Allen A.E."/>
            <person name="Badger J.H."/>
            <person name="Grimwood J."/>
            <person name="Jabbari K."/>
            <person name="Kuo A."/>
            <person name="Maheswari U."/>
            <person name="Martens C."/>
            <person name="Maumus F."/>
            <person name="Otillar R.P."/>
            <person name="Rayko E."/>
            <person name="Salamov A."/>
            <person name="Vandepoele K."/>
            <person name="Beszteri B."/>
            <person name="Gruber A."/>
            <person name="Heijde M."/>
            <person name="Katinka M."/>
            <person name="Mock T."/>
            <person name="Valentin K."/>
            <person name="Verret F."/>
            <person name="Berges J.A."/>
            <person name="Brownlee C."/>
            <person name="Cadoret J.P."/>
            <person name="Chiovitti A."/>
            <person name="Choi C.J."/>
            <person name="Coesel S."/>
            <person name="De Martino A."/>
            <person name="Detter J.C."/>
            <person name="Durkin C."/>
            <person name="Falciatore A."/>
            <person name="Fournet J."/>
            <person name="Haruta M."/>
            <person name="Huysman M.J."/>
            <person name="Jenkins B.D."/>
            <person name="Jiroutova K."/>
            <person name="Jorgensen R.E."/>
            <person name="Joubert Y."/>
            <person name="Kaplan A."/>
            <person name="Kroger N."/>
            <person name="Kroth P.G."/>
            <person name="La Roche J."/>
            <person name="Lindquist E."/>
            <person name="Lommer M."/>
            <person name="Martin-Jezequel V."/>
            <person name="Lopez P.J."/>
            <person name="Lucas S."/>
            <person name="Mangogna M."/>
            <person name="McGinnis K."/>
            <person name="Medlin L.K."/>
            <person name="Montsant A."/>
            <person name="Oudot-Le Secq M.P."/>
            <person name="Napoli C."/>
            <person name="Obornik M."/>
            <person name="Parker M.S."/>
            <person name="Petit J.L."/>
            <person name="Porcel B.M."/>
            <person name="Poulsen N."/>
            <person name="Robison M."/>
            <person name="Rychlewski L."/>
            <person name="Rynearson T.A."/>
            <person name="Schmutz J."/>
            <person name="Shapiro H."/>
            <person name="Siaut M."/>
            <person name="Stanley M."/>
            <person name="Sussman M.R."/>
            <person name="Taylor A.R."/>
            <person name="Vardi A."/>
            <person name="von Dassow P."/>
            <person name="Vyverman W."/>
            <person name="Willis A."/>
            <person name="Wyrwicz L.S."/>
            <person name="Rokhsar D.S."/>
            <person name="Weissenbach J."/>
            <person name="Armbrust E.V."/>
            <person name="Green B.R."/>
            <person name="Van de Peer Y."/>
            <person name="Grigoriev I.V."/>
        </authorList>
    </citation>
    <scope>NUCLEOTIDE SEQUENCE [LARGE SCALE GENOMIC DNA]</scope>
    <source>
        <strain evidence="9 10">CCMP1335</strain>
    </source>
</reference>
<keyword evidence="5 6" id="KW-0009">Actin-binding</keyword>
<keyword evidence="1 6" id="KW-0547">Nucleotide-binding</keyword>
<sequence>AMGKNDMADLPNLHEAAILYNLKARHSEGNPYTRVGDIMVAMNPFQVRFSSERQALGYEYEKLGIHPHVYETSSLAYLGLANDGNNQAILVTGESGAGKTETIKIVMNHLATVERSRPSWPESDRDKGSEHGSETVNRVLRANPLFEAFGNAKTIRNDNSSRFGKFIQLQFDIESIADAEREGREIPSCQLAGSKCITYLLEKSRVVSVGAGERTYHIFYQLLGAPDEAKQTIWKDGLAGKDISDFAYLSSASSSAIDGLASRENWSETREALATFGIHGDLFLDLMRSLCIILQLGNLTFESEVVDGEERSNISSFEVLETLSNLLGVSESDIEMAMTKRFMITRGEEFTIALKPNEARDNCDALAKEIYAQVFDFLVNKINECTEPKDTPSSGHGTISLLDIFGFESFEVNRFEQLCINYANERLQQKYVHDNFQSVKQEYEGEGINVFDFSLIDNSDVMELLEGKLGLIAQLNEECVRPNGGDESFVYKLKVVNSDSIRLIQDKLHRPYQFGIQHYAAPITYDSRKFIERNQDKIPADLLACACKSKNPLIRQEFLKLSSKMSNPKSSALKKRSEATKDLVTSKFRTQLTSLMSVIEESRTRYIRCVKPNMEMIPRTLDHTHTVSQLESAGLVTAIVISKESFPNRLSYELVIERFKFLAYMFRDCRLESGDIKVDAERLLSHLLAGITADTHKGRVRPFACGKTNVYFRVGALETIETIRQDFYAERAIQLQAWIRKLLSRQRYLMLKRGVVKLQCNARRMSACKSFNKKLRSIIIMQCFVRRTLALAETQQRRRIYAATVIQAR</sequence>
<dbReference type="GO" id="GO:0007015">
    <property type="term" value="P:actin filament organization"/>
    <property type="evidence" value="ECO:0000318"/>
    <property type="project" value="GO_Central"/>
</dbReference>
<dbReference type="SUPFAM" id="SSF52540">
    <property type="entry name" value="P-loop containing nucleoside triphosphate hydrolases"/>
    <property type="match status" value="1"/>
</dbReference>
<feature type="region of interest" description="Actin-binding" evidence="6">
    <location>
        <begin position="592"/>
        <end position="614"/>
    </location>
</feature>
<evidence type="ECO:0000259" key="8">
    <source>
        <dbReference type="PROSITE" id="PS51456"/>
    </source>
</evidence>
<dbReference type="eggNOG" id="KOG0160">
    <property type="taxonomic scope" value="Eukaryota"/>
</dbReference>
<feature type="non-terminal residue" evidence="9">
    <location>
        <position position="1"/>
    </location>
</feature>
<dbReference type="RefSeq" id="XP_002287576.1">
    <property type="nucleotide sequence ID" value="XM_002287540.1"/>
</dbReference>
<feature type="domain" description="Myosin motor" evidence="8">
    <location>
        <begin position="2"/>
        <end position="725"/>
    </location>
</feature>
<dbReference type="HOGENOM" id="CLU_000192_7_5_1"/>
<dbReference type="PANTHER" id="PTHR13140">
    <property type="entry name" value="MYOSIN"/>
    <property type="match status" value="1"/>
</dbReference>
<evidence type="ECO:0000256" key="3">
    <source>
        <dbReference type="ARBA" id="ARBA00023123"/>
    </source>
</evidence>
<dbReference type="Gene3D" id="1.20.58.530">
    <property type="match status" value="1"/>
</dbReference>
<dbReference type="Proteomes" id="UP000001449">
    <property type="component" value="Chromosome 2"/>
</dbReference>
<comment type="similarity">
    <text evidence="6">Belongs to the TRAFAC class myosin-kinesin ATPase superfamily. Myosin family.</text>
</comment>
<dbReference type="PROSITE" id="PS51456">
    <property type="entry name" value="MYOSIN_MOTOR"/>
    <property type="match status" value="1"/>
</dbReference>
<accession>B8BVY8</accession>
<dbReference type="GO" id="GO:0015629">
    <property type="term" value="C:actin cytoskeleton"/>
    <property type="evidence" value="ECO:0000318"/>
    <property type="project" value="GO_Central"/>
</dbReference>
<dbReference type="Pfam" id="PF00063">
    <property type="entry name" value="Myosin_head"/>
    <property type="match status" value="1"/>
</dbReference>
<dbReference type="GO" id="GO:0000146">
    <property type="term" value="F:microfilament motor activity"/>
    <property type="evidence" value="ECO:0000318"/>
    <property type="project" value="GO_Central"/>
</dbReference>
<dbReference type="Gene3D" id="1.20.120.720">
    <property type="entry name" value="Myosin VI head, motor domain, U50 subdomain"/>
    <property type="match status" value="1"/>
</dbReference>
<dbReference type="STRING" id="35128.B8BVY8"/>
<dbReference type="PaxDb" id="35128-Thaps31803"/>
<dbReference type="Gene3D" id="1.10.10.820">
    <property type="match status" value="1"/>
</dbReference>
<dbReference type="PANTHER" id="PTHR13140:SF706">
    <property type="entry name" value="DILUTE CLASS UNCONVENTIONAL MYOSIN, ISOFORM C"/>
    <property type="match status" value="1"/>
</dbReference>
<keyword evidence="2 6" id="KW-0067">ATP-binding</keyword>
<dbReference type="GO" id="GO:0005524">
    <property type="term" value="F:ATP binding"/>
    <property type="evidence" value="ECO:0007669"/>
    <property type="project" value="UniProtKB-UniRule"/>
</dbReference>
<dbReference type="KEGG" id="tps:THAPSDRAFT_31803"/>
<organism evidence="9 10">
    <name type="scientific">Thalassiosira pseudonana</name>
    <name type="common">Marine diatom</name>
    <name type="synonym">Cyclotella nana</name>
    <dbReference type="NCBI Taxonomy" id="35128"/>
    <lineage>
        <taxon>Eukaryota</taxon>
        <taxon>Sar</taxon>
        <taxon>Stramenopiles</taxon>
        <taxon>Ochrophyta</taxon>
        <taxon>Bacillariophyta</taxon>
        <taxon>Coscinodiscophyceae</taxon>
        <taxon>Thalassiosirophycidae</taxon>
        <taxon>Thalassiosirales</taxon>
        <taxon>Thalassiosiraceae</taxon>
        <taxon>Thalassiosira</taxon>
    </lineage>
</organism>
<name>B8BVY8_THAPS</name>
<evidence type="ECO:0000256" key="1">
    <source>
        <dbReference type="ARBA" id="ARBA00022741"/>
    </source>
</evidence>
<dbReference type="GO" id="GO:0016459">
    <property type="term" value="C:myosin complex"/>
    <property type="evidence" value="ECO:0007669"/>
    <property type="project" value="UniProtKB-KW"/>
</dbReference>
<dbReference type="InterPro" id="IPR036961">
    <property type="entry name" value="Kinesin_motor_dom_sf"/>
</dbReference>
<feature type="compositionally biased region" description="Basic and acidic residues" evidence="7">
    <location>
        <begin position="114"/>
        <end position="133"/>
    </location>
</feature>
<dbReference type="InterPro" id="IPR027417">
    <property type="entry name" value="P-loop_NTPase"/>
</dbReference>
<evidence type="ECO:0000313" key="10">
    <source>
        <dbReference type="Proteomes" id="UP000001449"/>
    </source>
</evidence>
<dbReference type="Gene3D" id="3.30.70.1590">
    <property type="match status" value="1"/>
</dbReference>
<gene>
    <name evidence="9" type="ORF">THAPSDRAFT_31803</name>
</gene>
<evidence type="ECO:0000256" key="4">
    <source>
        <dbReference type="ARBA" id="ARBA00023175"/>
    </source>
</evidence>
<dbReference type="GeneID" id="7452938"/>